<dbReference type="Proteomes" id="UP000054058">
    <property type="component" value="Unassembled WGS sequence"/>
</dbReference>
<dbReference type="RefSeq" id="WP_036159844.1">
    <property type="nucleotide sequence ID" value="NZ_JAMB01000003.1"/>
</dbReference>
<keyword evidence="2" id="KW-1185">Reference proteome</keyword>
<proteinExistence type="predicted"/>
<dbReference type="PATRIC" id="fig|1122207.3.peg.1041"/>
<gene>
    <name evidence="1" type="ORF">MUS1_09480</name>
</gene>
<dbReference type="EMBL" id="JAMB01000003">
    <property type="protein sequence ID" value="ETX11655.1"/>
    <property type="molecule type" value="Genomic_DNA"/>
</dbReference>
<name>X7E700_9GAMM</name>
<dbReference type="OrthoDB" id="9807853at2"/>
<sequence>METLGFKEIQEEYYHSLREADAKSDSSVFIEFLLSAMNESLTEAIHSEGKTRVKQQIKY</sequence>
<evidence type="ECO:0000313" key="1">
    <source>
        <dbReference type="EMBL" id="ETX11655.1"/>
    </source>
</evidence>
<protein>
    <submittedName>
        <fullName evidence="1">Uncharacterized protein</fullName>
    </submittedName>
</protein>
<evidence type="ECO:0000313" key="2">
    <source>
        <dbReference type="Proteomes" id="UP000054058"/>
    </source>
</evidence>
<organism evidence="1 2">
    <name type="scientific">Marinomonas ushuaiensis DSM 15871</name>
    <dbReference type="NCBI Taxonomy" id="1122207"/>
    <lineage>
        <taxon>Bacteria</taxon>
        <taxon>Pseudomonadati</taxon>
        <taxon>Pseudomonadota</taxon>
        <taxon>Gammaproteobacteria</taxon>
        <taxon>Oceanospirillales</taxon>
        <taxon>Oceanospirillaceae</taxon>
        <taxon>Marinomonas</taxon>
    </lineage>
</organism>
<accession>X7E700</accession>
<dbReference type="AlphaFoldDB" id="X7E700"/>
<reference evidence="1 2" key="1">
    <citation type="submission" date="2014-01" db="EMBL/GenBank/DDBJ databases">
        <title>Marinomonas ushuaiensis DSM 15871 Genome Sequencing.</title>
        <authorList>
            <person name="Lai Q."/>
            <person name="Shao Z.S."/>
        </authorList>
    </citation>
    <scope>NUCLEOTIDE SEQUENCE [LARGE SCALE GENOMIC DNA]</scope>
    <source>
        <strain evidence="1 2">DSM 15871</strain>
    </source>
</reference>
<comment type="caution">
    <text evidence="1">The sequence shown here is derived from an EMBL/GenBank/DDBJ whole genome shotgun (WGS) entry which is preliminary data.</text>
</comment>